<dbReference type="AlphaFoldDB" id="A0AAN8V9L4"/>
<organism evidence="5 6">
    <name type="scientific">Dillenia turbinata</name>
    <dbReference type="NCBI Taxonomy" id="194707"/>
    <lineage>
        <taxon>Eukaryota</taxon>
        <taxon>Viridiplantae</taxon>
        <taxon>Streptophyta</taxon>
        <taxon>Embryophyta</taxon>
        <taxon>Tracheophyta</taxon>
        <taxon>Spermatophyta</taxon>
        <taxon>Magnoliopsida</taxon>
        <taxon>eudicotyledons</taxon>
        <taxon>Gunneridae</taxon>
        <taxon>Pentapetalae</taxon>
        <taxon>Dilleniales</taxon>
        <taxon>Dilleniaceae</taxon>
        <taxon>Dillenia</taxon>
    </lineage>
</organism>
<proteinExistence type="predicted"/>
<accession>A0AAN8V9L4</accession>
<dbReference type="GO" id="GO:0006749">
    <property type="term" value="P:glutathione metabolic process"/>
    <property type="evidence" value="ECO:0007669"/>
    <property type="project" value="TreeGrafter"/>
</dbReference>
<dbReference type="PANTHER" id="PTHR43900:SF3">
    <property type="entry name" value="GLUTATHIONE S-TRANSFERASE RHO"/>
    <property type="match status" value="1"/>
</dbReference>
<dbReference type="PROSITE" id="PS50405">
    <property type="entry name" value="GST_CTER"/>
    <property type="match status" value="1"/>
</dbReference>
<comment type="catalytic activity">
    <reaction evidence="3">
        <text>RX + glutathione = an S-substituted glutathione + a halide anion + H(+)</text>
        <dbReference type="Rhea" id="RHEA:16437"/>
        <dbReference type="ChEBI" id="CHEBI:15378"/>
        <dbReference type="ChEBI" id="CHEBI:16042"/>
        <dbReference type="ChEBI" id="CHEBI:17792"/>
        <dbReference type="ChEBI" id="CHEBI:57925"/>
        <dbReference type="ChEBI" id="CHEBI:90779"/>
        <dbReference type="EC" id="2.5.1.18"/>
    </reaction>
</comment>
<evidence type="ECO:0000259" key="4">
    <source>
        <dbReference type="PROSITE" id="PS50405"/>
    </source>
</evidence>
<dbReference type="GO" id="GO:0005737">
    <property type="term" value="C:cytoplasm"/>
    <property type="evidence" value="ECO:0007669"/>
    <property type="project" value="TreeGrafter"/>
</dbReference>
<dbReference type="SUPFAM" id="SSF47616">
    <property type="entry name" value="GST C-terminal domain-like"/>
    <property type="match status" value="1"/>
</dbReference>
<dbReference type="EMBL" id="JBAMMX010000012">
    <property type="protein sequence ID" value="KAK6930145.1"/>
    <property type="molecule type" value="Genomic_DNA"/>
</dbReference>
<dbReference type="Pfam" id="PF00043">
    <property type="entry name" value="GST_C"/>
    <property type="match status" value="1"/>
</dbReference>
<evidence type="ECO:0000256" key="1">
    <source>
        <dbReference type="ARBA" id="ARBA00012452"/>
    </source>
</evidence>
<dbReference type="GO" id="GO:0004364">
    <property type="term" value="F:glutathione transferase activity"/>
    <property type="evidence" value="ECO:0007669"/>
    <property type="project" value="UniProtKB-EC"/>
</dbReference>
<dbReference type="EC" id="2.5.1.18" evidence="1"/>
<comment type="caution">
    <text evidence="5">The sequence shown here is derived from an EMBL/GenBank/DDBJ whole genome shotgun (WGS) entry which is preliminary data.</text>
</comment>
<dbReference type="InterPro" id="IPR004046">
    <property type="entry name" value="GST_C"/>
</dbReference>
<dbReference type="PANTHER" id="PTHR43900">
    <property type="entry name" value="GLUTATHIONE S-TRANSFERASE RHO"/>
    <property type="match status" value="1"/>
</dbReference>
<name>A0AAN8V9L4_9MAGN</name>
<dbReference type="Proteomes" id="UP001370490">
    <property type="component" value="Unassembled WGS sequence"/>
</dbReference>
<evidence type="ECO:0000313" key="5">
    <source>
        <dbReference type="EMBL" id="KAK6930145.1"/>
    </source>
</evidence>
<evidence type="ECO:0000256" key="3">
    <source>
        <dbReference type="ARBA" id="ARBA00047960"/>
    </source>
</evidence>
<dbReference type="GO" id="GO:0043295">
    <property type="term" value="F:glutathione binding"/>
    <property type="evidence" value="ECO:0007669"/>
    <property type="project" value="TreeGrafter"/>
</dbReference>
<gene>
    <name evidence="5" type="ORF">RJ641_004239</name>
</gene>
<dbReference type="InterPro" id="IPR010987">
    <property type="entry name" value="Glutathione-S-Trfase_C-like"/>
</dbReference>
<feature type="domain" description="GST C-terminal" evidence="4">
    <location>
        <begin position="26"/>
        <end position="162"/>
    </location>
</feature>
<reference evidence="5 6" key="1">
    <citation type="submission" date="2023-12" db="EMBL/GenBank/DDBJ databases">
        <title>A high-quality genome assembly for Dillenia turbinata (Dilleniales).</title>
        <authorList>
            <person name="Chanderbali A."/>
        </authorList>
    </citation>
    <scope>NUCLEOTIDE SEQUENCE [LARGE SCALE GENOMIC DNA]</scope>
    <source>
        <strain evidence="5">LSX21</strain>
        <tissue evidence="5">Leaf</tissue>
    </source>
</reference>
<keyword evidence="2" id="KW-0808">Transferase</keyword>
<sequence>MGTNGLESKNNQPHKETGIDLLLCDDDEKCAIVDAWQEVEAQQFNRPLTAIFSQIFVPPMFEIPPDVQILETETERLAKVLDAYEERLSKSKYLAEETYTLADLNHIPGLVYFPMSMLGGRAYLLGLRPLKWQRALRWRFKEPVSTSELSCTLVKELKDLKVHHYLNTKVELDVLKKLTNAKMTKEV</sequence>
<evidence type="ECO:0000313" key="6">
    <source>
        <dbReference type="Proteomes" id="UP001370490"/>
    </source>
</evidence>
<keyword evidence="6" id="KW-1185">Reference proteome</keyword>
<evidence type="ECO:0000256" key="2">
    <source>
        <dbReference type="ARBA" id="ARBA00022679"/>
    </source>
</evidence>
<dbReference type="Gene3D" id="1.20.1050.10">
    <property type="match status" value="1"/>
</dbReference>
<dbReference type="InterPro" id="IPR036282">
    <property type="entry name" value="Glutathione-S-Trfase_C_sf"/>
</dbReference>
<protein>
    <recommendedName>
        <fullName evidence="1">glutathione transferase</fullName>
        <ecNumber evidence="1">2.5.1.18</ecNumber>
    </recommendedName>
</protein>